<keyword evidence="5" id="KW-1185">Reference proteome</keyword>
<dbReference type="Pfam" id="PF02452">
    <property type="entry name" value="PemK_toxin"/>
    <property type="match status" value="1"/>
</dbReference>
<evidence type="ECO:0000313" key="5">
    <source>
        <dbReference type="Proteomes" id="UP000270299"/>
    </source>
</evidence>
<evidence type="ECO:0000256" key="2">
    <source>
        <dbReference type="ARBA" id="ARBA00022649"/>
    </source>
</evidence>
<feature type="region of interest" description="Disordered" evidence="3">
    <location>
        <begin position="11"/>
        <end position="50"/>
    </location>
</feature>
<keyword evidence="2" id="KW-1277">Toxin-antitoxin system</keyword>
<accession>A0A3L6ZXJ2</accession>
<dbReference type="AlphaFoldDB" id="A0A3L6ZXJ2"/>
<dbReference type="GO" id="GO:0003677">
    <property type="term" value="F:DNA binding"/>
    <property type="evidence" value="ECO:0007669"/>
    <property type="project" value="InterPro"/>
</dbReference>
<reference evidence="4 5" key="1">
    <citation type="submission" date="2018-10" db="EMBL/GenBank/DDBJ databases">
        <authorList>
            <person name="Li J."/>
        </authorList>
    </citation>
    <scope>NUCLEOTIDE SEQUENCE [LARGE SCALE GENOMIC DNA]</scope>
    <source>
        <strain evidence="4 5">CCTCC AB209002</strain>
    </source>
</reference>
<sequence length="172" mass="18689">MVRSVLTALLRSGQTSTPRDAQHSPSTASDAEAGRSGSHATREIEPGTVGRVRMSYVPSTDGNPDPGEIVWTWVPYEEKDGRGKDRPVLIVATRPNGSCVAVQLTSKPHGTEDVDFVSIGSGNWDVQGRPSWVGIDRIFEVHPDGMRREAAALGEAQFARVAHALGRRYGWR</sequence>
<name>A0A3L6ZXJ2_9MICO</name>
<evidence type="ECO:0000313" key="4">
    <source>
        <dbReference type="EMBL" id="RLP72629.1"/>
    </source>
</evidence>
<dbReference type="SUPFAM" id="SSF50118">
    <property type="entry name" value="Cell growth inhibitor/plasmid maintenance toxic component"/>
    <property type="match status" value="1"/>
</dbReference>
<dbReference type="EMBL" id="RCUV01000005">
    <property type="protein sequence ID" value="RLP72629.1"/>
    <property type="molecule type" value="Genomic_DNA"/>
</dbReference>
<evidence type="ECO:0000256" key="1">
    <source>
        <dbReference type="ARBA" id="ARBA00007521"/>
    </source>
</evidence>
<protein>
    <submittedName>
        <fullName evidence="4">Type II toxin-antitoxin system PemK/MazF family toxin</fullName>
    </submittedName>
</protein>
<comment type="similarity">
    <text evidence="1">Belongs to the PemK/MazF family.</text>
</comment>
<dbReference type="InterPro" id="IPR011067">
    <property type="entry name" value="Plasmid_toxin/cell-grow_inhib"/>
</dbReference>
<evidence type="ECO:0000256" key="3">
    <source>
        <dbReference type="SAM" id="MobiDB-lite"/>
    </source>
</evidence>
<proteinExistence type="inferred from homology"/>
<dbReference type="Proteomes" id="UP000270299">
    <property type="component" value="Unassembled WGS sequence"/>
</dbReference>
<comment type="caution">
    <text evidence="4">The sequence shown here is derived from an EMBL/GenBank/DDBJ whole genome shotgun (WGS) entry which is preliminary data.</text>
</comment>
<dbReference type="InterPro" id="IPR003477">
    <property type="entry name" value="PemK-like"/>
</dbReference>
<organism evidence="4 5">
    <name type="scientific">Mycetocola manganoxydans</name>
    <dbReference type="NCBI Taxonomy" id="699879"/>
    <lineage>
        <taxon>Bacteria</taxon>
        <taxon>Bacillati</taxon>
        <taxon>Actinomycetota</taxon>
        <taxon>Actinomycetes</taxon>
        <taxon>Micrococcales</taxon>
        <taxon>Microbacteriaceae</taxon>
        <taxon>Mycetocola</taxon>
    </lineage>
</organism>
<feature type="compositionally biased region" description="Polar residues" evidence="3">
    <location>
        <begin position="12"/>
        <end position="29"/>
    </location>
</feature>
<gene>
    <name evidence="4" type="ORF">D9V29_05405</name>
</gene>
<dbReference type="OrthoDB" id="5184628at2"/>
<dbReference type="Gene3D" id="2.30.30.110">
    <property type="match status" value="1"/>
</dbReference>